<protein>
    <submittedName>
        <fullName evidence="2">Uncharacterized protein</fullName>
    </submittedName>
</protein>
<reference evidence="2 3" key="1">
    <citation type="journal article" date="2019" name="Nat. Microbiol.">
        <title>Mediterranean grassland soil C-N compound turnover is dependent on rainfall and depth, and is mediated by genomically divergent microorganisms.</title>
        <authorList>
            <person name="Diamond S."/>
            <person name="Andeer P.F."/>
            <person name="Li Z."/>
            <person name="Crits-Christoph A."/>
            <person name="Burstein D."/>
            <person name="Anantharaman K."/>
            <person name="Lane K.R."/>
            <person name="Thomas B.C."/>
            <person name="Pan C."/>
            <person name="Northen T.R."/>
            <person name="Banfield J.F."/>
        </authorList>
    </citation>
    <scope>NUCLEOTIDE SEQUENCE [LARGE SCALE GENOMIC DNA]</scope>
    <source>
        <strain evidence="2">NP_6</strain>
    </source>
</reference>
<sequence length="92" mass="9915">MEENGRTAEGRGPAVAPDVSSDRRAWAEPLLAGIVVSLIAEAKDAGWSGRLEYVVEMCAQEMTSSLGMTRQEIVQAVLRWAGELGEDLTRAP</sequence>
<evidence type="ECO:0000313" key="3">
    <source>
        <dbReference type="Proteomes" id="UP000318093"/>
    </source>
</evidence>
<name>A0A537JJS4_9BACT</name>
<dbReference type="Proteomes" id="UP000318093">
    <property type="component" value="Unassembled WGS sequence"/>
</dbReference>
<gene>
    <name evidence="2" type="ORF">E6H03_03230</name>
</gene>
<organism evidence="2 3">
    <name type="scientific">Candidatus Segetimicrobium genomatis</name>
    <dbReference type="NCBI Taxonomy" id="2569760"/>
    <lineage>
        <taxon>Bacteria</taxon>
        <taxon>Bacillati</taxon>
        <taxon>Candidatus Sysuimicrobiota</taxon>
        <taxon>Candidatus Sysuimicrobiia</taxon>
        <taxon>Candidatus Sysuimicrobiales</taxon>
        <taxon>Candidatus Segetimicrobiaceae</taxon>
        <taxon>Candidatus Segetimicrobium</taxon>
    </lineage>
</organism>
<comment type="caution">
    <text evidence="2">The sequence shown here is derived from an EMBL/GenBank/DDBJ whole genome shotgun (WGS) entry which is preliminary data.</text>
</comment>
<proteinExistence type="predicted"/>
<dbReference type="AlphaFoldDB" id="A0A537JJS4"/>
<dbReference type="EMBL" id="VBAN01000095">
    <property type="protein sequence ID" value="TMI83730.1"/>
    <property type="molecule type" value="Genomic_DNA"/>
</dbReference>
<accession>A0A537JJS4</accession>
<evidence type="ECO:0000313" key="2">
    <source>
        <dbReference type="EMBL" id="TMI83730.1"/>
    </source>
</evidence>
<feature type="region of interest" description="Disordered" evidence="1">
    <location>
        <begin position="1"/>
        <end position="20"/>
    </location>
</feature>
<evidence type="ECO:0000256" key="1">
    <source>
        <dbReference type="SAM" id="MobiDB-lite"/>
    </source>
</evidence>